<gene>
    <name evidence="18" type="primary">feoB</name>
    <name evidence="18" type="ordered locus">LI1083</name>
</gene>
<feature type="transmembrane region" description="Helical" evidence="16">
    <location>
        <begin position="629"/>
        <end position="651"/>
    </location>
</feature>
<dbReference type="NCBIfam" id="TIGR00437">
    <property type="entry name" value="feoB"/>
    <property type="match status" value="1"/>
</dbReference>
<keyword evidence="19" id="KW-1185">Reference proteome</keyword>
<evidence type="ECO:0000256" key="14">
    <source>
        <dbReference type="PIRSR" id="PIRSR603373-1"/>
    </source>
</evidence>
<keyword evidence="12 16" id="KW-0472">Membrane</keyword>
<dbReference type="InterPro" id="IPR003373">
    <property type="entry name" value="Fe2_transport_prot-B"/>
</dbReference>
<evidence type="ECO:0000256" key="12">
    <source>
        <dbReference type="ARBA" id="ARBA00023136"/>
    </source>
</evidence>
<evidence type="ECO:0000313" key="19">
    <source>
        <dbReference type="Proteomes" id="UP000002430"/>
    </source>
</evidence>
<dbReference type="PANTHER" id="PTHR43185:SF1">
    <property type="entry name" value="FE(2+) TRANSPORTER FEOB"/>
    <property type="match status" value="1"/>
</dbReference>
<evidence type="ECO:0000256" key="15">
    <source>
        <dbReference type="PIRSR" id="PIRSR603373-2"/>
    </source>
</evidence>
<dbReference type="FunFam" id="3.40.50.300:FF:000426">
    <property type="entry name" value="Ferrous iron transport protein B"/>
    <property type="match status" value="1"/>
</dbReference>
<dbReference type="Proteomes" id="UP000002430">
    <property type="component" value="Chromosome"/>
</dbReference>
<comment type="function">
    <text evidence="16">Probable transporter of a GTP-driven Fe(2+) uptake system.</text>
</comment>
<feature type="binding site" evidence="15">
    <location>
        <position position="25"/>
    </location>
    <ligand>
        <name>Mg(2+)</name>
        <dbReference type="ChEBI" id="CHEBI:18420"/>
        <label>2</label>
    </ligand>
</feature>
<dbReference type="InterPro" id="IPR027417">
    <property type="entry name" value="P-loop_NTPase"/>
</dbReference>
<dbReference type="GO" id="GO:0015093">
    <property type="term" value="F:ferrous iron transmembrane transporter activity"/>
    <property type="evidence" value="ECO:0007669"/>
    <property type="project" value="UniProtKB-UniRule"/>
</dbReference>
<reference evidence="18 19" key="1">
    <citation type="submission" date="2005-11" db="EMBL/GenBank/DDBJ databases">
        <title>The complete genome sequence of Lawsonia intracellularis: the causative agent of proliferative enteropathy.</title>
        <authorList>
            <person name="Kaur K."/>
            <person name="Zhang Q."/>
            <person name="Beckler D."/>
            <person name="Munir S."/>
            <person name="Li L."/>
            <person name="Kinsley K."/>
            <person name="Herron L."/>
            <person name="Peterson A."/>
            <person name="May B."/>
            <person name="Singh S."/>
            <person name="Gebhart C."/>
            <person name="Kapur V."/>
        </authorList>
    </citation>
    <scope>NUCLEOTIDE SEQUENCE [LARGE SCALE GENOMIC DNA]</scope>
    <source>
        <strain evidence="18 19">PHE/MN1-00</strain>
    </source>
</reference>
<evidence type="ECO:0000256" key="5">
    <source>
        <dbReference type="ARBA" id="ARBA00022519"/>
    </source>
</evidence>
<feature type="binding site" evidence="14">
    <location>
        <begin position="60"/>
        <end position="63"/>
    </location>
    <ligand>
        <name>GTP</name>
        <dbReference type="ChEBI" id="CHEBI:37565"/>
        <label>1</label>
    </ligand>
</feature>
<dbReference type="InterPro" id="IPR006073">
    <property type="entry name" value="GTP-bd"/>
</dbReference>
<evidence type="ECO:0000256" key="7">
    <source>
        <dbReference type="ARBA" id="ARBA00022741"/>
    </source>
</evidence>
<evidence type="ECO:0000256" key="6">
    <source>
        <dbReference type="ARBA" id="ARBA00022692"/>
    </source>
</evidence>
<keyword evidence="15" id="KW-0460">Magnesium</keyword>
<dbReference type="Pfam" id="PF07670">
    <property type="entry name" value="Gate"/>
    <property type="match status" value="2"/>
</dbReference>
<dbReference type="HOGENOM" id="CLU_013350_3_2_7"/>
<comment type="subcellular location">
    <subcellularLocation>
        <location evidence="1 16">Cell inner membrane</location>
        <topology evidence="1 16">Multi-pass membrane protein</topology>
    </subcellularLocation>
</comment>
<dbReference type="Gene3D" id="3.40.50.300">
    <property type="entry name" value="P-loop containing nucleotide triphosphate hydrolases"/>
    <property type="match status" value="1"/>
</dbReference>
<protein>
    <recommendedName>
        <fullName evidence="13 16">Ferrous iron transport protein B</fullName>
    </recommendedName>
</protein>
<evidence type="ECO:0000256" key="10">
    <source>
        <dbReference type="ARBA" id="ARBA00023065"/>
    </source>
</evidence>
<keyword evidence="9 16" id="KW-0408">Iron</keyword>
<keyword evidence="8 16" id="KW-1133">Transmembrane helix</keyword>
<keyword evidence="3" id="KW-1003">Cell membrane</keyword>
<feature type="binding site" evidence="15">
    <location>
        <position position="28"/>
    </location>
    <ligand>
        <name>Mg(2+)</name>
        <dbReference type="ChEBI" id="CHEBI:18420"/>
        <label>2</label>
    </ligand>
</feature>
<evidence type="ECO:0000256" key="16">
    <source>
        <dbReference type="RuleBase" id="RU362098"/>
    </source>
</evidence>
<dbReference type="Pfam" id="PF07664">
    <property type="entry name" value="FeoB_C"/>
    <property type="match status" value="1"/>
</dbReference>
<organism evidence="18 19">
    <name type="scientific">Lawsonia intracellularis (strain PHE/MN1-00)</name>
    <dbReference type="NCBI Taxonomy" id="363253"/>
    <lineage>
        <taxon>Bacteria</taxon>
        <taxon>Pseudomonadati</taxon>
        <taxon>Thermodesulfobacteriota</taxon>
        <taxon>Desulfovibrionia</taxon>
        <taxon>Desulfovibrionales</taxon>
        <taxon>Desulfovibrionaceae</taxon>
        <taxon>Lawsonia</taxon>
    </lineage>
</organism>
<evidence type="ECO:0000256" key="9">
    <source>
        <dbReference type="ARBA" id="ARBA00023004"/>
    </source>
</evidence>
<feature type="binding site" evidence="14">
    <location>
        <begin position="38"/>
        <end position="42"/>
    </location>
    <ligand>
        <name>GTP</name>
        <dbReference type="ChEBI" id="CHEBI:37565"/>
        <label>1</label>
    </ligand>
</feature>
<proteinExistence type="inferred from homology"/>
<feature type="transmembrane region" description="Helical" evidence="16">
    <location>
        <begin position="704"/>
        <end position="728"/>
    </location>
</feature>
<dbReference type="InterPro" id="IPR050860">
    <property type="entry name" value="FeoB_GTPase"/>
</dbReference>
<evidence type="ECO:0000256" key="8">
    <source>
        <dbReference type="ARBA" id="ARBA00022989"/>
    </source>
</evidence>
<keyword evidence="5" id="KW-0997">Cell inner membrane</keyword>
<keyword evidence="15" id="KW-0479">Metal-binding</keyword>
<dbReference type="GO" id="GO:0005525">
    <property type="term" value="F:GTP binding"/>
    <property type="evidence" value="ECO:0007669"/>
    <property type="project" value="UniProtKB-KW"/>
</dbReference>
<dbReference type="InterPro" id="IPR041069">
    <property type="entry name" value="FeoB_Cyto"/>
</dbReference>
<dbReference type="GO" id="GO:0005886">
    <property type="term" value="C:plasma membrane"/>
    <property type="evidence" value="ECO:0007669"/>
    <property type="project" value="UniProtKB-SubCell"/>
</dbReference>
<keyword evidence="2 16" id="KW-0813">Transport</keyword>
<evidence type="ECO:0000259" key="17">
    <source>
        <dbReference type="PROSITE" id="PS51711"/>
    </source>
</evidence>
<evidence type="ECO:0000256" key="4">
    <source>
        <dbReference type="ARBA" id="ARBA00022496"/>
    </source>
</evidence>
<dbReference type="Pfam" id="PF02421">
    <property type="entry name" value="FeoB_N"/>
    <property type="match status" value="1"/>
</dbReference>
<dbReference type="OrthoDB" id="9809127at2"/>
<evidence type="ECO:0000313" key="18">
    <source>
        <dbReference type="EMBL" id="CAJ55137.1"/>
    </source>
</evidence>
<name>Q1MPE0_LAWIP</name>
<evidence type="ECO:0000256" key="13">
    <source>
        <dbReference type="NCBIfam" id="TIGR00437"/>
    </source>
</evidence>
<dbReference type="GO" id="GO:0046872">
    <property type="term" value="F:metal ion binding"/>
    <property type="evidence" value="ECO:0007669"/>
    <property type="project" value="UniProtKB-KW"/>
</dbReference>
<sequence length="733" mass="81218">MVILQKQTFALAGNPNSGKSTLFNTITGSHQHVGNYPGITVEQKEGFLHTDTDEILRIIDLPGTYSLTAYTEEEKVARMVLLNEHPDVVINVLNANALERNLYLTVQLLEMGMPLVLALNMMDEVESHGLSINIKKLSSKMGLPVVPTVARTGKGCKRLILEACHLADARRGVEKKPLLISYGPDLDPVIKFMEEKIQEAEFTIKNTPARWIALKFLEMDEELIEKTRQLNLNLSKQLEEKVAEVTAHLHATFDTCPEAVIADYRYGYISAVLREGVLTQQDPVRYRIKLSDKLDTVLTHKFFGPVFMFFILYAIYHFTFTLGAIPMGWVASLFSFLRTQAGLLLPSGLLKSLVISGIIDGVGGVMSFIPLILLIFLQIAVLEDSGYMARMAYMLDRVFRFFGLHGCSVVPFIIGGGIAGGCAVPGVLAARTLRSPREKLATLLVIPFMSCGAKLPVFILFAGVFFPGHEASIMFGLTLAGWGIALLTAKLFRSTIIRGPSTPFVMELPPYRLPLLKGLFIHTYERTWSYLKKAGTTILLISILFWAAMTYPELSKDRLAIYSKKEEVIQTEIKLTQAKGGDISSLQDSLQDVKKQVGEESLRNSLAGRVGLFLEPITEIAGFNWQMDIALLGGFVAKEIIIATLGTAYSLGDVDPQDAKPLAEQLHQDKSWTLASALALLVFVLLYAPCLVTLVTIRQETGSWGWPIFSMIFNTLLAFILAVIVRYVSLLFL</sequence>
<dbReference type="AlphaFoldDB" id="Q1MPE0"/>
<feature type="transmembrane region" description="Helical" evidence="16">
    <location>
        <begin position="401"/>
        <end position="428"/>
    </location>
</feature>
<feature type="transmembrane region" description="Helical" evidence="16">
    <location>
        <begin position="358"/>
        <end position="381"/>
    </location>
</feature>
<evidence type="ECO:0000256" key="11">
    <source>
        <dbReference type="ARBA" id="ARBA00023134"/>
    </source>
</evidence>
<dbReference type="KEGG" id="lip:LI1083"/>
<dbReference type="Pfam" id="PF17910">
    <property type="entry name" value="FeoB_Cyto"/>
    <property type="match status" value="1"/>
</dbReference>
<feature type="domain" description="FeoB-type G" evidence="17">
    <location>
        <begin position="6"/>
        <end position="169"/>
    </location>
</feature>
<feature type="binding site" evidence="15">
    <location>
        <position position="24"/>
    </location>
    <ligand>
        <name>Mg(2+)</name>
        <dbReference type="ChEBI" id="CHEBI:18420"/>
        <label>2</label>
    </ligand>
</feature>
<feature type="transmembrane region" description="Helical" evidence="16">
    <location>
        <begin position="530"/>
        <end position="549"/>
    </location>
</feature>
<dbReference type="PANTHER" id="PTHR43185">
    <property type="entry name" value="FERROUS IRON TRANSPORT PROTEIN B"/>
    <property type="match status" value="1"/>
</dbReference>
<keyword evidence="4 16" id="KW-0410">Iron transport</keyword>
<dbReference type="STRING" id="363253.LI1083"/>
<dbReference type="SUPFAM" id="SSF52540">
    <property type="entry name" value="P-loop containing nucleoside triphosphate hydrolases"/>
    <property type="match status" value="1"/>
</dbReference>
<dbReference type="PROSITE" id="PS51711">
    <property type="entry name" value="G_FEOB"/>
    <property type="match status" value="1"/>
</dbReference>
<dbReference type="InterPro" id="IPR011640">
    <property type="entry name" value="Fe2_transport_prot_B_C"/>
</dbReference>
<feature type="transmembrane region" description="Helical" evidence="16">
    <location>
        <begin position="306"/>
        <end position="337"/>
    </location>
</feature>
<feature type="transmembrane region" description="Helical" evidence="16">
    <location>
        <begin position="672"/>
        <end position="698"/>
    </location>
</feature>
<dbReference type="EMBL" id="AM180252">
    <property type="protein sequence ID" value="CAJ55137.1"/>
    <property type="molecule type" value="Genomic_DNA"/>
</dbReference>
<evidence type="ECO:0000256" key="2">
    <source>
        <dbReference type="ARBA" id="ARBA00022448"/>
    </source>
</evidence>
<feature type="transmembrane region" description="Helical" evidence="16">
    <location>
        <begin position="472"/>
        <end position="492"/>
    </location>
</feature>
<keyword evidence="7 14" id="KW-0547">Nucleotide-binding</keyword>
<keyword evidence="6 16" id="KW-0812">Transmembrane</keyword>
<keyword evidence="11 14" id="KW-0342">GTP-binding</keyword>
<feature type="binding site" evidence="15">
    <location>
        <position position="27"/>
    </location>
    <ligand>
        <name>Mg(2+)</name>
        <dbReference type="ChEBI" id="CHEBI:18420"/>
        <label>2</label>
    </ligand>
</feature>
<feature type="binding site" evidence="14">
    <location>
        <begin position="120"/>
        <end position="123"/>
    </location>
    <ligand>
        <name>GTP</name>
        <dbReference type="ChEBI" id="CHEBI:37565"/>
        <label>1</label>
    </ligand>
</feature>
<dbReference type="PRINTS" id="PR00326">
    <property type="entry name" value="GTP1OBG"/>
</dbReference>
<dbReference type="InterPro" id="IPR030389">
    <property type="entry name" value="G_FEOB_dom"/>
</dbReference>
<dbReference type="Gene3D" id="1.10.287.1770">
    <property type="match status" value="1"/>
</dbReference>
<dbReference type="CDD" id="cd01879">
    <property type="entry name" value="FeoB"/>
    <property type="match status" value="1"/>
</dbReference>
<accession>Q1MPE0</accession>
<comment type="similarity">
    <text evidence="16">Belongs to the TRAFAC class TrmE-Era-EngA-EngB-Septin-like GTPase superfamily. FeoB GTPase (TC 9.A.8) family.</text>
</comment>
<evidence type="ECO:0000256" key="1">
    <source>
        <dbReference type="ARBA" id="ARBA00004429"/>
    </source>
</evidence>
<evidence type="ECO:0000256" key="3">
    <source>
        <dbReference type="ARBA" id="ARBA00022475"/>
    </source>
</evidence>
<dbReference type="RefSeq" id="WP_011527166.1">
    <property type="nucleotide sequence ID" value="NC_008011.1"/>
</dbReference>
<keyword evidence="10" id="KW-0406">Ion transport</keyword>
<feature type="transmembrane region" description="Helical" evidence="16">
    <location>
        <begin position="440"/>
        <end position="466"/>
    </location>
</feature>
<dbReference type="eggNOG" id="COG0370">
    <property type="taxonomic scope" value="Bacteria"/>
</dbReference>
<feature type="binding site" evidence="14">
    <location>
        <begin position="13"/>
        <end position="20"/>
    </location>
    <ligand>
        <name>GTP</name>
        <dbReference type="ChEBI" id="CHEBI:37565"/>
        <label>1</label>
    </ligand>
</feature>
<dbReference type="InterPro" id="IPR011642">
    <property type="entry name" value="Gate_dom"/>
</dbReference>